<dbReference type="KEGG" id="hir:HETIRDRAFT_425214"/>
<proteinExistence type="predicted"/>
<dbReference type="EMBL" id="KI925455">
    <property type="protein sequence ID" value="ETW86333.1"/>
    <property type="molecule type" value="Genomic_DNA"/>
</dbReference>
<protein>
    <submittedName>
        <fullName evidence="2">Uncharacterized protein</fullName>
    </submittedName>
</protein>
<dbReference type="InParanoid" id="W4KKG7"/>
<dbReference type="Proteomes" id="UP000030671">
    <property type="component" value="Unassembled WGS sequence"/>
</dbReference>
<dbReference type="AlphaFoldDB" id="W4KKG7"/>
<reference evidence="2 3" key="1">
    <citation type="journal article" date="2012" name="New Phytol.">
        <title>Insight into trade-off between wood decay and parasitism from the genome of a fungal forest pathogen.</title>
        <authorList>
            <person name="Olson A."/>
            <person name="Aerts A."/>
            <person name="Asiegbu F."/>
            <person name="Belbahri L."/>
            <person name="Bouzid O."/>
            <person name="Broberg A."/>
            <person name="Canback B."/>
            <person name="Coutinho P.M."/>
            <person name="Cullen D."/>
            <person name="Dalman K."/>
            <person name="Deflorio G."/>
            <person name="van Diepen L.T."/>
            <person name="Dunand C."/>
            <person name="Duplessis S."/>
            <person name="Durling M."/>
            <person name="Gonthier P."/>
            <person name="Grimwood J."/>
            <person name="Fossdal C.G."/>
            <person name="Hansson D."/>
            <person name="Henrissat B."/>
            <person name="Hietala A."/>
            <person name="Himmelstrand K."/>
            <person name="Hoffmeister D."/>
            <person name="Hogberg N."/>
            <person name="James T.Y."/>
            <person name="Karlsson M."/>
            <person name="Kohler A."/>
            <person name="Kues U."/>
            <person name="Lee Y.H."/>
            <person name="Lin Y.C."/>
            <person name="Lind M."/>
            <person name="Lindquist E."/>
            <person name="Lombard V."/>
            <person name="Lucas S."/>
            <person name="Lunden K."/>
            <person name="Morin E."/>
            <person name="Murat C."/>
            <person name="Park J."/>
            <person name="Raffaello T."/>
            <person name="Rouze P."/>
            <person name="Salamov A."/>
            <person name="Schmutz J."/>
            <person name="Solheim H."/>
            <person name="Stahlberg J."/>
            <person name="Velez H."/>
            <person name="de Vries R.P."/>
            <person name="Wiebenga A."/>
            <person name="Woodward S."/>
            <person name="Yakovlev I."/>
            <person name="Garbelotto M."/>
            <person name="Martin F."/>
            <person name="Grigoriev I.V."/>
            <person name="Stenlid J."/>
        </authorList>
    </citation>
    <scope>NUCLEOTIDE SEQUENCE [LARGE SCALE GENOMIC DNA]</scope>
    <source>
        <strain evidence="2 3">TC 32-1</strain>
    </source>
</reference>
<evidence type="ECO:0000313" key="3">
    <source>
        <dbReference type="Proteomes" id="UP000030671"/>
    </source>
</evidence>
<dbReference type="OrthoDB" id="2919059at2759"/>
<name>W4KKG7_HETIT</name>
<dbReference type="GeneID" id="20674024"/>
<keyword evidence="3" id="KW-1185">Reference proteome</keyword>
<feature type="region of interest" description="Disordered" evidence="1">
    <location>
        <begin position="444"/>
        <end position="463"/>
    </location>
</feature>
<evidence type="ECO:0000313" key="2">
    <source>
        <dbReference type="EMBL" id="ETW86333.1"/>
    </source>
</evidence>
<organism evidence="2 3">
    <name type="scientific">Heterobasidion irregulare (strain TC 32-1)</name>
    <dbReference type="NCBI Taxonomy" id="747525"/>
    <lineage>
        <taxon>Eukaryota</taxon>
        <taxon>Fungi</taxon>
        <taxon>Dikarya</taxon>
        <taxon>Basidiomycota</taxon>
        <taxon>Agaricomycotina</taxon>
        <taxon>Agaricomycetes</taxon>
        <taxon>Russulales</taxon>
        <taxon>Bondarzewiaceae</taxon>
        <taxon>Heterobasidion</taxon>
        <taxon>Heterobasidion annosum species complex</taxon>
    </lineage>
</organism>
<dbReference type="HOGENOM" id="CLU_308602_0_0_1"/>
<accession>W4KKG7</accession>
<evidence type="ECO:0000256" key="1">
    <source>
        <dbReference type="SAM" id="MobiDB-lite"/>
    </source>
</evidence>
<sequence>MAARVPSLLVIIAVHDLRDLCNRENQLDMHPNAKTCYIADFVQTATLARSPNAKIRSYRENAVFSLSRHPYASRYDWVKFLPAYSMATLIISHEVEPQCDEGSDNGTPHTLATPTLIIDSCPHFSVRLKSDTLDISDIPSCQAVWEQQVLLEQSNYSHYGQSLPSPYVDDDKQETLERWQGSGQSVQPRLDHDPSLEINSDQSPGCGAQIPASCCSSNTLGYHTPSLDDGQGALNSVLEASMLCDNPDGPIALPLICMADHDHIYDVLASTLYHRRTWEIPDLVVGITFEKHKTAVQIVLAWLAEDTLPDHDLPAIHIAHAKAIPDGNIGCVRQGWFELADVGSALSLAVFLVALGDHFSSIEQRAALEAWRLPIRYEEGQVRVWRADQILGKSIKCPNPDNSLVLAWLSDIGCNANRAVPEDEIPPNITRSEPSMLGGCRTAQSSDIDNTTEEKPSAISSSGNFSKILSHSKDSRRIAASILASNDKDITLNPANWLLDRNAVTYSFVPTLRHLSSKDYEDLTIKYPTYRPLFPFMKTYDSLTCFHWPKEWISIDKLPLVPVDLEKKRTALFQGFQSYDSHMHGPPVEMPSYAIKAITERFSQLMHLSMSAEKKKNDTHNLSVLESECRHEWDAIFFIFFCTALQSTSKQQHGVQLTAMLERDIKLPRNNLADNQNTFQDIDHLSTPSLHQHFMTLAADKAVAFTQRNDTVLNSFVEHLPFDLSVKRRERLQSGATLLIAHTTAVLKEDLAITQSWQQQLGAVKERVSMEPLIARCDVIGMIHFPCYFSFSLQMAEVKNFNMVSISSQRNQFNTKTESTNIALAIRQRIVQRDVTGENPHDLFTTARVEDFDDDIELEGDPFIQSSLREALLSDPTTALHPAHGQSVGGVLPSSIISSSNFANFPRSRSQTEGLNRAKPSEVDEAQSIFTKLKITGIATPTGARPHCQLESSPKY</sequence>
<gene>
    <name evidence="2" type="ORF">HETIRDRAFT_425214</name>
</gene>
<dbReference type="RefSeq" id="XP_009543081.1">
    <property type="nucleotide sequence ID" value="XM_009544786.1"/>
</dbReference>
<dbReference type="eggNOG" id="ENOG502SQBI">
    <property type="taxonomic scope" value="Eukaryota"/>
</dbReference>